<feature type="transmembrane region" description="Helical" evidence="2">
    <location>
        <begin position="246"/>
        <end position="267"/>
    </location>
</feature>
<reference evidence="3 4" key="1">
    <citation type="submission" date="2014-07" db="EMBL/GenBank/DDBJ databases">
        <title>Methanogenic archaea and the global carbon cycle.</title>
        <authorList>
            <person name="Henriksen J.R."/>
            <person name="Luke J."/>
            <person name="Reinhart S."/>
            <person name="Benedict M.N."/>
            <person name="Youngblut N.D."/>
            <person name="Metcalf M.E."/>
            <person name="Whitaker R.J."/>
            <person name="Metcalf W.W."/>
        </authorList>
    </citation>
    <scope>NUCLEOTIDE SEQUENCE [LARGE SCALE GENOMIC DNA]</scope>
    <source>
        <strain evidence="3 4">S-6</strain>
    </source>
</reference>
<dbReference type="HOGENOM" id="CLU_040131_0_0_2"/>
<gene>
    <name evidence="3" type="ORF">MSMAS_0187</name>
</gene>
<feature type="transmembrane region" description="Helical" evidence="2">
    <location>
        <begin position="444"/>
        <end position="462"/>
    </location>
</feature>
<feature type="transmembrane region" description="Helical" evidence="2">
    <location>
        <begin position="356"/>
        <end position="373"/>
    </location>
</feature>
<dbReference type="AlphaFoldDB" id="A0A0E3RD63"/>
<keyword evidence="2" id="KW-1133">Transmembrane helix</keyword>
<keyword evidence="2" id="KW-0472">Membrane</keyword>
<organism evidence="3 4">
    <name type="scientific">Methanosarcina mazei S-6</name>
    <dbReference type="NCBI Taxonomy" id="213585"/>
    <lineage>
        <taxon>Archaea</taxon>
        <taxon>Methanobacteriati</taxon>
        <taxon>Methanobacteriota</taxon>
        <taxon>Stenosarchaea group</taxon>
        <taxon>Methanomicrobia</taxon>
        <taxon>Methanosarcinales</taxon>
        <taxon>Methanosarcinaceae</taxon>
        <taxon>Methanosarcina</taxon>
    </lineage>
</organism>
<dbReference type="Proteomes" id="UP000033097">
    <property type="component" value="Chromosome"/>
</dbReference>
<evidence type="ECO:0000256" key="1">
    <source>
        <dbReference type="SAM" id="MobiDB-lite"/>
    </source>
</evidence>
<feature type="transmembrane region" description="Helical" evidence="2">
    <location>
        <begin position="385"/>
        <end position="408"/>
    </location>
</feature>
<keyword evidence="2" id="KW-0812">Transmembrane</keyword>
<evidence type="ECO:0000313" key="4">
    <source>
        <dbReference type="Proteomes" id="UP000033097"/>
    </source>
</evidence>
<name>A0A0E3RD63_METMZ</name>
<feature type="transmembrane region" description="Helical" evidence="2">
    <location>
        <begin position="288"/>
        <end position="308"/>
    </location>
</feature>
<feature type="transmembrane region" description="Helical" evidence="2">
    <location>
        <begin position="177"/>
        <end position="193"/>
    </location>
</feature>
<evidence type="ECO:0000256" key="2">
    <source>
        <dbReference type="SAM" id="Phobius"/>
    </source>
</evidence>
<feature type="transmembrane region" description="Helical" evidence="2">
    <location>
        <begin position="51"/>
        <end position="69"/>
    </location>
</feature>
<proteinExistence type="predicted"/>
<evidence type="ECO:0000313" key="3">
    <source>
        <dbReference type="EMBL" id="AKB63383.1"/>
    </source>
</evidence>
<feature type="transmembrane region" description="Helical" evidence="2">
    <location>
        <begin position="414"/>
        <end position="437"/>
    </location>
</feature>
<feature type="transmembrane region" description="Helical" evidence="2">
    <location>
        <begin position="147"/>
        <end position="168"/>
    </location>
</feature>
<feature type="transmembrane region" description="Helical" evidence="2">
    <location>
        <begin position="76"/>
        <end position="97"/>
    </location>
</feature>
<feature type="transmembrane region" description="Helical" evidence="2">
    <location>
        <begin position="12"/>
        <end position="31"/>
    </location>
</feature>
<protein>
    <submittedName>
        <fullName evidence="3">Uncharacterized protein</fullName>
    </submittedName>
</protein>
<sequence length="607" mass="68591">MGDTLSKLNNKILNLLTSISLLLLVYSLFILREIQPEGYIVNIYEQLPFRFYMILLFCYFSGCFVLLAYRKISAVFTLMLVHITVMIIPYMLGYASVGRGDEFLYPGLAISTGISGASCPSTYSDLSPTGPLLVSTLGLISGMRAQVLSHFLPVVFSIAFITGMFLFYRGFMSREKLVSVTFISSIIPYFGHFQVSTVSYYLIFCLVPLYLLLLWNAISHKNRLAMVVCLLFMIPLLPLAHPFIFTYLLCFALLLTFAGKAMQSGLLKKIISFKNLARDPLSSSSGKIVPLFLFLSFTSGSLLIYARYASGVFDVFLPDIVWRFETLVAAGFATIPSMEPGVFKFIHLFNLYYGKYYIPLIFVIINTIIVWQNRKRFCQHFVRRYPRFLLLYIASFFLELCFLLNPFIPYPPDRFANLSFIIFAQIPLLGYSVYIVLLRKGYPIGLGAAILVLGFVWTLGFFSCFSSPYAGGFSEVIPQNEVEGVQWLVETKSEYPYFVSFSEKENYAFSEKSSDNIAQFDAFSGASDNSGPAPVSLSENLMPLESTTANEPFYLIVTSFSEAIGLEISGKPEMESSSVERDPETQKDRPLYKIYDSLDIKIYKHTP</sequence>
<feature type="transmembrane region" description="Helical" evidence="2">
    <location>
        <begin position="224"/>
        <end position="240"/>
    </location>
</feature>
<feature type="region of interest" description="Disordered" evidence="1">
    <location>
        <begin position="571"/>
        <end position="590"/>
    </location>
</feature>
<dbReference type="PATRIC" id="fig|213585.10.peg.223"/>
<dbReference type="KEGG" id="mmj:MSMAS_0187"/>
<accession>A0A0E3RD63</accession>
<dbReference type="EMBL" id="CP009512">
    <property type="protein sequence ID" value="AKB63383.1"/>
    <property type="molecule type" value="Genomic_DNA"/>
</dbReference>
<feature type="transmembrane region" description="Helical" evidence="2">
    <location>
        <begin position="199"/>
        <end position="217"/>
    </location>
</feature>